<feature type="disulfide bond" description="Redox-active" evidence="15">
    <location>
        <begin position="43"/>
        <end position="48"/>
    </location>
</feature>
<dbReference type="InterPro" id="IPR016156">
    <property type="entry name" value="FAD/NAD-linked_Rdtase_dimer_sf"/>
</dbReference>
<proteinExistence type="inferred from homology"/>
<evidence type="ECO:0000256" key="1">
    <source>
        <dbReference type="ARBA" id="ARBA00004496"/>
    </source>
</evidence>
<keyword evidence="6 16" id="KW-0285">Flavoprotein</keyword>
<dbReference type="OrthoDB" id="4678789at2"/>
<evidence type="ECO:0000256" key="9">
    <source>
        <dbReference type="ARBA" id="ARBA00023027"/>
    </source>
</evidence>
<feature type="active site" description="Proton acceptor" evidence="13">
    <location>
        <position position="459"/>
    </location>
</feature>
<keyword evidence="14" id="KW-0547">Nucleotide-binding</keyword>
<dbReference type="GO" id="GO:0050660">
    <property type="term" value="F:flavin adenine dinucleotide binding"/>
    <property type="evidence" value="ECO:0007669"/>
    <property type="project" value="InterPro"/>
</dbReference>
<dbReference type="Gene3D" id="3.50.50.60">
    <property type="entry name" value="FAD/NAD(P)-binding domain"/>
    <property type="match status" value="2"/>
</dbReference>
<evidence type="ECO:0000256" key="6">
    <source>
        <dbReference type="ARBA" id="ARBA00022630"/>
    </source>
</evidence>
<evidence type="ECO:0000256" key="16">
    <source>
        <dbReference type="RuleBase" id="RU003692"/>
    </source>
</evidence>
<dbReference type="InterPro" id="IPR004099">
    <property type="entry name" value="Pyr_nucl-diS_OxRdtase_dimer"/>
</dbReference>
<evidence type="ECO:0000256" key="8">
    <source>
        <dbReference type="ARBA" id="ARBA00023002"/>
    </source>
</evidence>
<dbReference type="SUPFAM" id="SSF55424">
    <property type="entry name" value="FAD/NAD-linked reductases, dimerisation (C-terminal) domain"/>
    <property type="match status" value="1"/>
</dbReference>
<evidence type="ECO:0000256" key="4">
    <source>
        <dbReference type="ARBA" id="ARBA00016961"/>
    </source>
</evidence>
<dbReference type="EMBL" id="WHZY01000001">
    <property type="protein sequence ID" value="NEG77580.1"/>
    <property type="molecule type" value="Genomic_DNA"/>
</dbReference>
<dbReference type="InterPro" id="IPR012999">
    <property type="entry name" value="Pyr_OxRdtase_I_AS"/>
</dbReference>
<keyword evidence="5" id="KW-0963">Cytoplasm</keyword>
<evidence type="ECO:0000256" key="15">
    <source>
        <dbReference type="PIRSR" id="PIRSR000350-4"/>
    </source>
</evidence>
<evidence type="ECO:0000259" key="17">
    <source>
        <dbReference type="Pfam" id="PF02852"/>
    </source>
</evidence>
<dbReference type="PRINTS" id="PR00411">
    <property type="entry name" value="PNDRDTASEI"/>
</dbReference>
<keyword evidence="8 16" id="KW-0560">Oxidoreductase</keyword>
<dbReference type="Pfam" id="PF07992">
    <property type="entry name" value="Pyr_redox_2"/>
    <property type="match status" value="1"/>
</dbReference>
<dbReference type="InterPro" id="IPR006258">
    <property type="entry name" value="Lipoamide_DH"/>
</dbReference>
<keyword evidence="9 14" id="KW-0520">NAD</keyword>
<organism evidence="19 20">
    <name type="scientific">Bifidobacterium avesanii</name>
    <dbReference type="NCBI Taxonomy" id="1798157"/>
    <lineage>
        <taxon>Bacteria</taxon>
        <taxon>Bacillati</taxon>
        <taxon>Actinomycetota</taxon>
        <taxon>Actinomycetes</taxon>
        <taxon>Bifidobacteriales</taxon>
        <taxon>Bifidobacteriaceae</taxon>
        <taxon>Bifidobacterium</taxon>
    </lineage>
</organism>
<comment type="catalytic activity">
    <reaction evidence="12 16">
        <text>N(6)-[(R)-dihydrolipoyl]-L-lysyl-[protein] + NAD(+) = N(6)-[(R)-lipoyl]-L-lysyl-[protein] + NADH + H(+)</text>
        <dbReference type="Rhea" id="RHEA:15045"/>
        <dbReference type="Rhea" id="RHEA-COMP:10474"/>
        <dbReference type="Rhea" id="RHEA-COMP:10475"/>
        <dbReference type="ChEBI" id="CHEBI:15378"/>
        <dbReference type="ChEBI" id="CHEBI:57540"/>
        <dbReference type="ChEBI" id="CHEBI:57945"/>
        <dbReference type="ChEBI" id="CHEBI:83099"/>
        <dbReference type="ChEBI" id="CHEBI:83100"/>
        <dbReference type="EC" id="1.8.1.4"/>
    </reaction>
</comment>
<dbReference type="SUPFAM" id="SSF51905">
    <property type="entry name" value="FAD/NAD(P)-binding domain"/>
    <property type="match status" value="1"/>
</dbReference>
<evidence type="ECO:0000313" key="20">
    <source>
        <dbReference type="Proteomes" id="UP000469763"/>
    </source>
</evidence>
<evidence type="ECO:0000256" key="13">
    <source>
        <dbReference type="PIRSR" id="PIRSR000350-2"/>
    </source>
</evidence>
<dbReference type="PIRSF" id="PIRSF000350">
    <property type="entry name" value="Mercury_reductase_MerA"/>
    <property type="match status" value="1"/>
</dbReference>
<keyword evidence="7 14" id="KW-0274">FAD</keyword>
<evidence type="ECO:0000256" key="2">
    <source>
        <dbReference type="ARBA" id="ARBA00007532"/>
    </source>
</evidence>
<comment type="similarity">
    <text evidence="2 16">Belongs to the class-I pyridine nucleotide-disulfide oxidoreductase family.</text>
</comment>
<feature type="binding site" evidence="14">
    <location>
        <position position="318"/>
    </location>
    <ligand>
        <name>FAD</name>
        <dbReference type="ChEBI" id="CHEBI:57692"/>
    </ligand>
</feature>
<dbReference type="EC" id="1.8.1.4" evidence="3 16"/>
<dbReference type="GO" id="GO:0004148">
    <property type="term" value="F:dihydrolipoyl dehydrogenase (NADH) activity"/>
    <property type="evidence" value="ECO:0007669"/>
    <property type="project" value="UniProtKB-EC"/>
</dbReference>
<feature type="domain" description="Pyridine nucleotide-disulphide oxidoreductase dimerisation" evidence="17">
    <location>
        <begin position="355"/>
        <end position="469"/>
    </location>
</feature>
<keyword evidence="11 16" id="KW-0676">Redox-active center</keyword>
<feature type="domain" description="FAD/NAD(P)-binding" evidence="18">
    <location>
        <begin position="5"/>
        <end position="333"/>
    </location>
</feature>
<dbReference type="AlphaFoldDB" id="A0A7K3TG23"/>
<dbReference type="GO" id="GO:0005737">
    <property type="term" value="C:cytoplasm"/>
    <property type="evidence" value="ECO:0007669"/>
    <property type="project" value="UniProtKB-SubCell"/>
</dbReference>
<comment type="subcellular location">
    <subcellularLocation>
        <location evidence="1">Cytoplasm</location>
    </subcellularLocation>
</comment>
<comment type="cofactor">
    <cofactor evidence="14 16">
        <name>FAD</name>
        <dbReference type="ChEBI" id="CHEBI:57692"/>
    </cofactor>
    <text evidence="14 16">Binds 1 FAD per subunit.</text>
</comment>
<comment type="miscellaneous">
    <text evidence="16">The active site is a redox-active disulfide bond.</text>
</comment>
<gene>
    <name evidence="19" type="primary">lpdA</name>
    <name evidence="19" type="ORF">GFD22_00990</name>
</gene>
<feature type="binding site" evidence="14">
    <location>
        <begin position="184"/>
        <end position="191"/>
    </location>
    <ligand>
        <name>NAD(+)</name>
        <dbReference type="ChEBI" id="CHEBI:57540"/>
    </ligand>
</feature>
<evidence type="ECO:0000256" key="14">
    <source>
        <dbReference type="PIRSR" id="PIRSR000350-3"/>
    </source>
</evidence>
<dbReference type="InterPro" id="IPR050151">
    <property type="entry name" value="Class-I_Pyr_Nuc-Dis_Oxidored"/>
</dbReference>
<keyword evidence="20" id="KW-1185">Reference proteome</keyword>
<feature type="binding site" evidence="14">
    <location>
        <position position="277"/>
    </location>
    <ligand>
        <name>NAD(+)</name>
        <dbReference type="ChEBI" id="CHEBI:57540"/>
    </ligand>
</feature>
<feature type="binding site" evidence="14">
    <location>
        <position position="52"/>
    </location>
    <ligand>
        <name>FAD</name>
        <dbReference type="ChEBI" id="CHEBI:57692"/>
    </ligand>
</feature>
<evidence type="ECO:0000256" key="3">
    <source>
        <dbReference type="ARBA" id="ARBA00012608"/>
    </source>
</evidence>
<evidence type="ECO:0000256" key="7">
    <source>
        <dbReference type="ARBA" id="ARBA00022827"/>
    </source>
</evidence>
<dbReference type="PROSITE" id="PS00076">
    <property type="entry name" value="PYRIDINE_REDOX_1"/>
    <property type="match status" value="1"/>
</dbReference>
<accession>A0A7K3TG23</accession>
<evidence type="ECO:0000313" key="19">
    <source>
        <dbReference type="EMBL" id="NEG77580.1"/>
    </source>
</evidence>
<dbReference type="Pfam" id="PF02852">
    <property type="entry name" value="Pyr_redox_dim"/>
    <property type="match status" value="1"/>
</dbReference>
<dbReference type="Proteomes" id="UP000469763">
    <property type="component" value="Unassembled WGS sequence"/>
</dbReference>
<dbReference type="RefSeq" id="WP_152349501.1">
    <property type="nucleotide sequence ID" value="NZ_WBSN01000001.1"/>
</dbReference>
<sequence length="481" mass="50895">MASHYDVIIIGAGPGGYSTALRLAELGRSVAIVERDATVGGTCLNRGCIPTKALLTVCHTLDLAKRSRELGVDLEMAGIDYGRLADYRRATVDAMVKGLSGLLRHRGIEVIRGEATLTGEGSVRVASRGEDGADTTADLTAGDVVIATGARSRPLPGMPFGAAVIDSDAALTLDEFPASAIVIGAGAVALEFASIWHSAGCDVTLMIRKDRVLSRWNRRTSMMLTREFKRQGVTVLDRTAVKSVDTGANLGARVHYTRGDDPAELTREAELVLVAIGRDPNTDEAWFRDRNIALDGHGRVVTDAYGRTSMPRTWAVGDVTAGPQLAHRAFEQGIVVAESIAGLSPAPSPVDDMTIPEVVYSHPEAASVGLTLDEAEARDDFVSVTETQYPMLSNSRVLMSGANGSLSLVTGCAAADPDTPLVLGVHMVGPNVSEIIAEAEQLVGNRVPVHRAARLIHPHPTVSEALGEALLKADGRPLHTR</sequence>
<dbReference type="PANTHER" id="PTHR22912">
    <property type="entry name" value="DISULFIDE OXIDOREDUCTASE"/>
    <property type="match status" value="1"/>
</dbReference>
<name>A0A7K3TG23_9BIFI</name>
<evidence type="ECO:0000256" key="5">
    <source>
        <dbReference type="ARBA" id="ARBA00022490"/>
    </source>
</evidence>
<dbReference type="InterPro" id="IPR023753">
    <property type="entry name" value="FAD/NAD-binding_dom"/>
</dbReference>
<dbReference type="InterPro" id="IPR001100">
    <property type="entry name" value="Pyr_nuc-diS_OxRdtase"/>
</dbReference>
<dbReference type="InterPro" id="IPR036188">
    <property type="entry name" value="FAD/NAD-bd_sf"/>
</dbReference>
<protein>
    <recommendedName>
        <fullName evidence="4 16">Dihydrolipoyl dehydrogenase</fullName>
        <ecNumber evidence="3 16">1.8.1.4</ecNumber>
    </recommendedName>
</protein>
<evidence type="ECO:0000256" key="11">
    <source>
        <dbReference type="ARBA" id="ARBA00023284"/>
    </source>
</evidence>
<dbReference type="PANTHER" id="PTHR22912:SF217">
    <property type="entry name" value="DIHYDROLIPOYL DEHYDROGENASE"/>
    <property type="match status" value="1"/>
</dbReference>
<dbReference type="GO" id="GO:0006103">
    <property type="term" value="P:2-oxoglutarate metabolic process"/>
    <property type="evidence" value="ECO:0007669"/>
    <property type="project" value="TreeGrafter"/>
</dbReference>
<dbReference type="Gene3D" id="3.30.390.30">
    <property type="match status" value="1"/>
</dbReference>
<dbReference type="NCBIfam" id="TIGR01350">
    <property type="entry name" value="lipoamide_DH"/>
    <property type="match status" value="1"/>
</dbReference>
<keyword evidence="10" id="KW-1015">Disulfide bond</keyword>
<comment type="caution">
    <text evidence="19">The sequence shown here is derived from an EMBL/GenBank/DDBJ whole genome shotgun (WGS) entry which is preliminary data.</text>
</comment>
<reference evidence="19 20" key="1">
    <citation type="submission" date="2019-10" db="EMBL/GenBank/DDBJ databases">
        <title>Bifidobacterium from non-human primates.</title>
        <authorList>
            <person name="Modesto M."/>
        </authorList>
    </citation>
    <scope>NUCLEOTIDE SEQUENCE [LARGE SCALE GENOMIC DNA]</scope>
    <source>
        <strain evidence="19 20">TREC</strain>
    </source>
</reference>
<evidence type="ECO:0000256" key="10">
    <source>
        <dbReference type="ARBA" id="ARBA00023157"/>
    </source>
</evidence>
<evidence type="ECO:0000256" key="12">
    <source>
        <dbReference type="ARBA" id="ARBA00049187"/>
    </source>
</evidence>
<evidence type="ECO:0000259" key="18">
    <source>
        <dbReference type="Pfam" id="PF07992"/>
    </source>
</evidence>
<dbReference type="PRINTS" id="PR00368">
    <property type="entry name" value="FADPNR"/>
</dbReference>